<reference evidence="2 3" key="1">
    <citation type="submission" date="2024-05" db="EMBL/GenBank/DDBJ databases">
        <title>Genetic variation in Jamaican populations of the coffee berry borer (Hypothenemus hampei).</title>
        <authorList>
            <person name="Errbii M."/>
            <person name="Myrie A."/>
        </authorList>
    </citation>
    <scope>NUCLEOTIDE SEQUENCE [LARGE SCALE GENOMIC DNA]</scope>
    <source>
        <strain evidence="2">JA-Hopewell-2020-01-JO</strain>
        <tissue evidence="2">Whole body</tissue>
    </source>
</reference>
<evidence type="ECO:0000313" key="3">
    <source>
        <dbReference type="Proteomes" id="UP001566132"/>
    </source>
</evidence>
<dbReference type="AlphaFoldDB" id="A0ABD1F912"/>
<feature type="signal peptide" evidence="1">
    <location>
        <begin position="1"/>
        <end position="28"/>
    </location>
</feature>
<proteinExistence type="predicted"/>
<sequence length="439" mass="49716">MSIECHLEKMKNSIIIFLVLQIFISVQSQQNEEVLYPDFLTQLNFELKETRVPAYLIDLIYNEPESNGITTNSVTNLYQINQVQLTTAESILDALNVPQNQVFSLEGFRVTLEKFDLSFKEFYNNVIIRLKIDGASTRAGLRALGIDADRFSGGMMYDDPDPWLEFTKGNFSRANLELSCTTAGITLEELWENVRDEFLSVLNTWNIEELLTFLKEESISQDKAALIWKLIPVEFVHVKEVSPFSEILTNFTTKVNNQTVLGVLIDQKNLVIHKTIYDIFKNERDLIEIYSHTVISGLRINLTTTNETAYENLITFEIVNPSENLTVISPTLPHHPTDLINCTYVTYVNNGIQNIDIPTATYTKDHYEIDRAVVAIDDVVSGSALICNNNTAYGITRGIVGNVIVVDGFKPYVNSGNGVVVHKMIILSSFMFIIFKLIL</sequence>
<protein>
    <submittedName>
        <fullName evidence="2">Uncharacterized protein</fullName>
    </submittedName>
</protein>
<keyword evidence="3" id="KW-1185">Reference proteome</keyword>
<keyword evidence="1" id="KW-0732">Signal</keyword>
<evidence type="ECO:0000256" key="1">
    <source>
        <dbReference type="SAM" id="SignalP"/>
    </source>
</evidence>
<evidence type="ECO:0000313" key="2">
    <source>
        <dbReference type="EMBL" id="KAL1513943.1"/>
    </source>
</evidence>
<comment type="caution">
    <text evidence="2">The sequence shown here is derived from an EMBL/GenBank/DDBJ whole genome shotgun (WGS) entry which is preliminary data.</text>
</comment>
<feature type="chain" id="PRO_5044753257" evidence="1">
    <location>
        <begin position="29"/>
        <end position="439"/>
    </location>
</feature>
<dbReference type="EMBL" id="JBDJPC010000002">
    <property type="protein sequence ID" value="KAL1513943.1"/>
    <property type="molecule type" value="Genomic_DNA"/>
</dbReference>
<accession>A0ABD1F912</accession>
<organism evidence="2 3">
    <name type="scientific">Hypothenemus hampei</name>
    <name type="common">Coffee berry borer</name>
    <dbReference type="NCBI Taxonomy" id="57062"/>
    <lineage>
        <taxon>Eukaryota</taxon>
        <taxon>Metazoa</taxon>
        <taxon>Ecdysozoa</taxon>
        <taxon>Arthropoda</taxon>
        <taxon>Hexapoda</taxon>
        <taxon>Insecta</taxon>
        <taxon>Pterygota</taxon>
        <taxon>Neoptera</taxon>
        <taxon>Endopterygota</taxon>
        <taxon>Coleoptera</taxon>
        <taxon>Polyphaga</taxon>
        <taxon>Cucujiformia</taxon>
        <taxon>Curculionidae</taxon>
        <taxon>Scolytinae</taxon>
        <taxon>Hypothenemus</taxon>
    </lineage>
</organism>
<gene>
    <name evidence="2" type="ORF">ABEB36_003281</name>
</gene>
<name>A0ABD1F912_HYPHA</name>
<dbReference type="Proteomes" id="UP001566132">
    <property type="component" value="Unassembled WGS sequence"/>
</dbReference>